<dbReference type="PANTHER" id="PTHR43466">
    <property type="entry name" value="2-OXO-4-HYDROXY-4-CARBOXY-5-UREIDOIMIDAZOLINE DECARBOXYLASE-RELATED"/>
    <property type="match status" value="1"/>
</dbReference>
<dbReference type="NCBIfam" id="NF010372">
    <property type="entry name" value="PRK13798.1"/>
    <property type="match status" value="1"/>
</dbReference>
<keyword evidence="6" id="KW-0456">Lyase</keyword>
<organism evidence="9 10">
    <name type="scientific">Calidifontibacter indicus</name>
    <dbReference type="NCBI Taxonomy" id="419650"/>
    <lineage>
        <taxon>Bacteria</taxon>
        <taxon>Bacillati</taxon>
        <taxon>Actinomycetota</taxon>
        <taxon>Actinomycetes</taxon>
        <taxon>Micrococcales</taxon>
        <taxon>Dermacoccaceae</taxon>
        <taxon>Calidifontibacter</taxon>
    </lineage>
</organism>
<dbReference type="GO" id="GO:0019628">
    <property type="term" value="P:urate catabolic process"/>
    <property type="evidence" value="ECO:0007669"/>
    <property type="project" value="TreeGrafter"/>
</dbReference>
<dbReference type="EC" id="4.1.1.97" evidence="3"/>
<keyword evidence="5" id="KW-0210">Decarboxylase</keyword>
<accession>A0A3D9UIP8</accession>
<dbReference type="GO" id="GO:0006144">
    <property type="term" value="P:purine nucleobase metabolic process"/>
    <property type="evidence" value="ECO:0007669"/>
    <property type="project" value="UniProtKB-KW"/>
</dbReference>
<evidence type="ECO:0000313" key="9">
    <source>
        <dbReference type="EMBL" id="REF29176.1"/>
    </source>
</evidence>
<dbReference type="OrthoDB" id="5243781at2"/>
<dbReference type="InterPro" id="IPR018020">
    <property type="entry name" value="OHCU_decarboxylase"/>
</dbReference>
<sequence>MTTPSSFNALSDDQVDAALRACLPVDRWVAEVAAGRPYDSRNALLHAAEGAAAQLDDDELAAALAGHPRIGERATSPEHQAEASAKEQTGVDRSDAAVMHRLQVGNQAYEDRFDRVFLIRAKGRTATEILAELERRLENDDETEREETVTQLRQIALLRLEEVAH</sequence>
<evidence type="ECO:0000256" key="3">
    <source>
        <dbReference type="ARBA" id="ARBA00012257"/>
    </source>
</evidence>
<feature type="region of interest" description="Disordered" evidence="7">
    <location>
        <begin position="66"/>
        <end position="91"/>
    </location>
</feature>
<dbReference type="Gene3D" id="1.10.3330.10">
    <property type="entry name" value="Oxo-4-hydroxy-4-carboxy-5-ureidoimidazoline decarboxylase"/>
    <property type="match status" value="1"/>
</dbReference>
<dbReference type="RefSeq" id="WP_115921323.1">
    <property type="nucleotide sequence ID" value="NZ_QTUA01000001.1"/>
</dbReference>
<dbReference type="Proteomes" id="UP000256253">
    <property type="component" value="Unassembled WGS sequence"/>
</dbReference>
<dbReference type="NCBIfam" id="TIGR03180">
    <property type="entry name" value="UraD_2"/>
    <property type="match status" value="1"/>
</dbReference>
<comment type="caution">
    <text evidence="9">The sequence shown here is derived from an EMBL/GenBank/DDBJ whole genome shotgun (WGS) entry which is preliminary data.</text>
</comment>
<evidence type="ECO:0000313" key="10">
    <source>
        <dbReference type="Proteomes" id="UP000256253"/>
    </source>
</evidence>
<evidence type="ECO:0000256" key="6">
    <source>
        <dbReference type="ARBA" id="ARBA00023239"/>
    </source>
</evidence>
<comment type="pathway">
    <text evidence="2">Purine metabolism; urate degradation; (S)-allantoin from urate: step 3/3.</text>
</comment>
<gene>
    <name evidence="9" type="ORF">DFJ65_0110</name>
</gene>
<name>A0A3D9UIP8_9MICO</name>
<dbReference type="InterPro" id="IPR036778">
    <property type="entry name" value="OHCU_decarboxylase_sf"/>
</dbReference>
<dbReference type="AlphaFoldDB" id="A0A3D9UIP8"/>
<evidence type="ECO:0000259" key="8">
    <source>
        <dbReference type="Pfam" id="PF09349"/>
    </source>
</evidence>
<keyword evidence="4" id="KW-0659">Purine metabolism</keyword>
<evidence type="ECO:0000256" key="7">
    <source>
        <dbReference type="SAM" id="MobiDB-lite"/>
    </source>
</evidence>
<dbReference type="Pfam" id="PF09349">
    <property type="entry name" value="OHCU_decarbox"/>
    <property type="match status" value="1"/>
</dbReference>
<dbReference type="EMBL" id="QTUA01000001">
    <property type="protein sequence ID" value="REF29176.1"/>
    <property type="molecule type" value="Genomic_DNA"/>
</dbReference>
<evidence type="ECO:0000256" key="4">
    <source>
        <dbReference type="ARBA" id="ARBA00022631"/>
    </source>
</evidence>
<proteinExistence type="predicted"/>
<evidence type="ECO:0000256" key="2">
    <source>
        <dbReference type="ARBA" id="ARBA00004754"/>
    </source>
</evidence>
<feature type="compositionally biased region" description="Basic and acidic residues" evidence="7">
    <location>
        <begin position="69"/>
        <end position="91"/>
    </location>
</feature>
<feature type="domain" description="Oxo-4-hydroxy-4-carboxy-5-ureidoimidazoline decarboxylase" evidence="8">
    <location>
        <begin position="8"/>
        <end position="161"/>
    </location>
</feature>
<keyword evidence="10" id="KW-1185">Reference proteome</keyword>
<dbReference type="SUPFAM" id="SSF158694">
    <property type="entry name" value="UraD-Like"/>
    <property type="match status" value="1"/>
</dbReference>
<evidence type="ECO:0000256" key="1">
    <source>
        <dbReference type="ARBA" id="ARBA00001163"/>
    </source>
</evidence>
<comment type="catalytic activity">
    <reaction evidence="1">
        <text>5-hydroxy-2-oxo-4-ureido-2,5-dihydro-1H-imidazole-5-carboxylate + H(+) = (S)-allantoin + CO2</text>
        <dbReference type="Rhea" id="RHEA:26301"/>
        <dbReference type="ChEBI" id="CHEBI:15378"/>
        <dbReference type="ChEBI" id="CHEBI:15678"/>
        <dbReference type="ChEBI" id="CHEBI:16526"/>
        <dbReference type="ChEBI" id="CHEBI:58639"/>
        <dbReference type="EC" id="4.1.1.97"/>
    </reaction>
</comment>
<reference evidence="9 10" key="1">
    <citation type="submission" date="2018-08" db="EMBL/GenBank/DDBJ databases">
        <title>Sequencing the genomes of 1000 actinobacteria strains.</title>
        <authorList>
            <person name="Klenk H.-P."/>
        </authorList>
    </citation>
    <scope>NUCLEOTIDE SEQUENCE [LARGE SCALE GENOMIC DNA]</scope>
    <source>
        <strain evidence="9 10">DSM 22967</strain>
    </source>
</reference>
<dbReference type="InterPro" id="IPR017595">
    <property type="entry name" value="OHCU_decarboxylase-2"/>
</dbReference>
<protein>
    <recommendedName>
        <fullName evidence="3">2-oxo-4-hydroxy-4-carboxy-5-ureidoimidazoline decarboxylase</fullName>
        <ecNumber evidence="3">4.1.1.97</ecNumber>
    </recommendedName>
</protein>
<evidence type="ECO:0000256" key="5">
    <source>
        <dbReference type="ARBA" id="ARBA00022793"/>
    </source>
</evidence>
<dbReference type="PANTHER" id="PTHR43466:SF1">
    <property type="entry name" value="2-OXO-4-HYDROXY-4-CARBOXY-5-UREIDOIMIDAZOLINE DECARBOXYLASE-RELATED"/>
    <property type="match status" value="1"/>
</dbReference>
<dbReference type="GO" id="GO:0051997">
    <property type="term" value="F:2-oxo-4-hydroxy-4-carboxy-5-ureidoimidazoline decarboxylase activity"/>
    <property type="evidence" value="ECO:0007669"/>
    <property type="project" value="UniProtKB-EC"/>
</dbReference>